<evidence type="ECO:0000256" key="1">
    <source>
        <dbReference type="SAM" id="Phobius"/>
    </source>
</evidence>
<keyword evidence="1" id="KW-0812">Transmembrane</keyword>
<keyword evidence="1" id="KW-0472">Membrane</keyword>
<organism evidence="2 3">
    <name type="scientific">Streptomyces galbus</name>
    <dbReference type="NCBI Taxonomy" id="33898"/>
    <lineage>
        <taxon>Bacteria</taxon>
        <taxon>Bacillati</taxon>
        <taxon>Actinomycetota</taxon>
        <taxon>Actinomycetes</taxon>
        <taxon>Kitasatosporales</taxon>
        <taxon>Streptomycetaceae</taxon>
        <taxon>Streptomyces</taxon>
    </lineage>
</organism>
<dbReference type="RefSeq" id="WP_137301535.1">
    <property type="nucleotide sequence ID" value="NZ_BMVD01000008.1"/>
</dbReference>
<proteinExistence type="predicted"/>
<reference evidence="2 3" key="1">
    <citation type="submission" date="2019-04" db="EMBL/GenBank/DDBJ databases">
        <title>Streptomyces lasaliensis sp.nov., an Actinomycete isolated from soil which produces the polyether antibiotic lasalocid.</title>
        <authorList>
            <person name="Erwin G."/>
            <person name="Haber C."/>
        </authorList>
    </citation>
    <scope>NUCLEOTIDE SEQUENCE [LARGE SCALE GENOMIC DNA]</scope>
    <source>
        <strain evidence="2 3">DSM 40089</strain>
    </source>
</reference>
<accession>A0A4U5X3S1</accession>
<protein>
    <recommendedName>
        <fullName evidence="4">DUF4231 domain-containing protein</fullName>
    </recommendedName>
</protein>
<evidence type="ECO:0008006" key="4">
    <source>
        <dbReference type="Google" id="ProtNLM"/>
    </source>
</evidence>
<dbReference type="Proteomes" id="UP000308632">
    <property type="component" value="Unassembled WGS sequence"/>
</dbReference>
<comment type="caution">
    <text evidence="2">The sequence shown here is derived from an EMBL/GenBank/DDBJ whole genome shotgun (WGS) entry which is preliminary data.</text>
</comment>
<feature type="transmembrane region" description="Helical" evidence="1">
    <location>
        <begin position="67"/>
        <end position="90"/>
    </location>
</feature>
<sequence>MTAIDDGEAFEQVLAESESRLVVIRASRHRLRVARRAQAGGGVLALLAVSSALLASDRSGSERGIWIVASLLVAAACLASVLVVQATVILRVRRQAAVEERVMLSDVNRLRELFIHIARREEWDRERTHAARQRLSRFPIEGEMCR</sequence>
<evidence type="ECO:0000313" key="2">
    <source>
        <dbReference type="EMBL" id="TKT07996.1"/>
    </source>
</evidence>
<evidence type="ECO:0000313" key="3">
    <source>
        <dbReference type="Proteomes" id="UP000308632"/>
    </source>
</evidence>
<gene>
    <name evidence="2" type="ORF">E4U92_18415</name>
</gene>
<feature type="transmembrane region" description="Helical" evidence="1">
    <location>
        <begin position="37"/>
        <end position="55"/>
    </location>
</feature>
<name>A0A4U5X3S1_STRGB</name>
<keyword evidence="1" id="KW-1133">Transmembrane helix</keyword>
<dbReference type="EMBL" id="SZPR01000015">
    <property type="protein sequence ID" value="TKT07996.1"/>
    <property type="molecule type" value="Genomic_DNA"/>
</dbReference>
<dbReference type="AlphaFoldDB" id="A0A4U5X3S1"/>